<keyword evidence="2" id="KW-0378">Hydrolase</keyword>
<dbReference type="PANTHER" id="PTHR12277:SF81">
    <property type="entry name" value="PROTEIN ABHD13"/>
    <property type="match status" value="1"/>
</dbReference>
<dbReference type="GO" id="GO:0016787">
    <property type="term" value="F:hydrolase activity"/>
    <property type="evidence" value="ECO:0007669"/>
    <property type="project" value="UniProtKB-KW"/>
</dbReference>
<sequence length="280" mass="30507">MKILLTLLFFLPITAHAGLLDLLPLKAIERKMIYPLSPEHVDPARLGLPNTTEHRIDHPSASIVVWSVPATGKSRATVLYFHGNAGNLALRAERFKQMQAQGFDVLAMSYRGSSGSTGVPSETAITNDALHLYLNAGKYVPLRAPRNLILYGESLGSAVAIALLAKLSEAQRPSGVILEAPFSSIPDMARAVTDVPDTLISRISDRWESLSRGHALTMPTLVLHGTADEVTPMRMGQAIFKAAPHKDKNFVAVKGGSHSGTWRSDTMPKLWRFINTYGAY</sequence>
<dbReference type="OrthoDB" id="9798884at2"/>
<evidence type="ECO:0000313" key="2">
    <source>
        <dbReference type="EMBL" id="OJI92092.1"/>
    </source>
</evidence>
<keyword evidence="3" id="KW-1185">Reference proteome</keyword>
<feature type="domain" description="Serine aminopeptidase S33" evidence="1">
    <location>
        <begin position="73"/>
        <end position="205"/>
    </location>
</feature>
<dbReference type="EMBL" id="MLCB01000201">
    <property type="protein sequence ID" value="OJI92092.1"/>
    <property type="molecule type" value="Genomic_DNA"/>
</dbReference>
<dbReference type="AlphaFoldDB" id="A0A1L9NSC3"/>
<dbReference type="STRING" id="696762.PFRI_36870"/>
<dbReference type="RefSeq" id="WP_072632170.1">
    <property type="nucleotide sequence ID" value="NZ_MLCB01000201.1"/>
</dbReference>
<gene>
    <name evidence="2" type="ORF">PFRI_36870</name>
</gene>
<evidence type="ECO:0000313" key="3">
    <source>
        <dbReference type="Proteomes" id="UP000184514"/>
    </source>
</evidence>
<dbReference type="PANTHER" id="PTHR12277">
    <property type="entry name" value="ALPHA/BETA HYDROLASE DOMAIN-CONTAINING PROTEIN"/>
    <property type="match status" value="1"/>
</dbReference>
<dbReference type="SUPFAM" id="SSF53474">
    <property type="entry name" value="alpha/beta-Hydrolases"/>
    <property type="match status" value="1"/>
</dbReference>
<dbReference type="InterPro" id="IPR029058">
    <property type="entry name" value="AB_hydrolase_fold"/>
</dbReference>
<protein>
    <submittedName>
        <fullName evidence="2">Alpha/beta hydrolase family protein</fullName>
    </submittedName>
</protein>
<accession>A0A1L9NSC3</accession>
<organism evidence="2 3">
    <name type="scientific">Planktotalea frisia</name>
    <dbReference type="NCBI Taxonomy" id="696762"/>
    <lineage>
        <taxon>Bacteria</taxon>
        <taxon>Pseudomonadati</taxon>
        <taxon>Pseudomonadota</taxon>
        <taxon>Alphaproteobacteria</taxon>
        <taxon>Rhodobacterales</taxon>
        <taxon>Paracoccaceae</taxon>
        <taxon>Planktotalea</taxon>
    </lineage>
</organism>
<name>A0A1L9NSC3_9RHOB</name>
<reference evidence="2 3" key="1">
    <citation type="submission" date="2016-10" db="EMBL/GenBank/DDBJ databases">
        <title>Genome sequence of Planktotalea frisia SH6-1.</title>
        <authorList>
            <person name="Poehlein A."/>
            <person name="Bakenhus I."/>
            <person name="Voget S."/>
            <person name="Brinkhoff T."/>
            <person name="Simon M."/>
        </authorList>
    </citation>
    <scope>NUCLEOTIDE SEQUENCE [LARGE SCALE GENOMIC DNA]</scope>
    <source>
        <strain evidence="2 3">SH6-1</strain>
    </source>
</reference>
<dbReference type="Proteomes" id="UP000184514">
    <property type="component" value="Unassembled WGS sequence"/>
</dbReference>
<dbReference type="InterPro" id="IPR022742">
    <property type="entry name" value="Hydrolase_4"/>
</dbReference>
<feature type="domain" description="Serine aminopeptidase S33" evidence="1">
    <location>
        <begin position="211"/>
        <end position="259"/>
    </location>
</feature>
<comment type="caution">
    <text evidence="2">The sequence shown here is derived from an EMBL/GenBank/DDBJ whole genome shotgun (WGS) entry which is preliminary data.</text>
</comment>
<dbReference type="Pfam" id="PF12146">
    <property type="entry name" value="Hydrolase_4"/>
    <property type="match status" value="2"/>
</dbReference>
<evidence type="ECO:0000259" key="1">
    <source>
        <dbReference type="Pfam" id="PF12146"/>
    </source>
</evidence>
<dbReference type="Gene3D" id="3.40.50.1820">
    <property type="entry name" value="alpha/beta hydrolase"/>
    <property type="match status" value="1"/>
</dbReference>
<proteinExistence type="predicted"/>